<dbReference type="InterPro" id="IPR002110">
    <property type="entry name" value="Ankyrin_rpt"/>
</dbReference>
<evidence type="ECO:0000313" key="2">
    <source>
        <dbReference type="Proteomes" id="UP000799757"/>
    </source>
</evidence>
<feature type="non-terminal residue" evidence="1">
    <location>
        <position position="1"/>
    </location>
</feature>
<protein>
    <submittedName>
        <fullName evidence="1">Uncharacterized protein</fullName>
    </submittedName>
</protein>
<dbReference type="Pfam" id="PF13637">
    <property type="entry name" value="Ank_4"/>
    <property type="match status" value="1"/>
</dbReference>
<dbReference type="SUPFAM" id="SSF48403">
    <property type="entry name" value="Ankyrin repeat"/>
    <property type="match status" value="1"/>
</dbReference>
<dbReference type="InterPro" id="IPR036770">
    <property type="entry name" value="Ankyrin_rpt-contain_sf"/>
</dbReference>
<dbReference type="Gene3D" id="1.25.40.20">
    <property type="entry name" value="Ankyrin repeat-containing domain"/>
    <property type="match status" value="1"/>
</dbReference>
<dbReference type="OrthoDB" id="4772757at2759"/>
<proteinExistence type="predicted"/>
<dbReference type="EMBL" id="MU001966">
    <property type="protein sequence ID" value="KAF2792532.1"/>
    <property type="molecule type" value="Genomic_DNA"/>
</dbReference>
<feature type="non-terminal residue" evidence="1">
    <location>
        <position position="63"/>
    </location>
</feature>
<evidence type="ECO:0000313" key="1">
    <source>
        <dbReference type="EMBL" id="KAF2792532.1"/>
    </source>
</evidence>
<sequence>EKVEKLLLDKGADINAQGAFCGNALQEASSRGHEAVVKLMLDKDADVNAQGGYYGNACHAATY</sequence>
<dbReference type="Proteomes" id="UP000799757">
    <property type="component" value="Unassembled WGS sequence"/>
</dbReference>
<dbReference type="AlphaFoldDB" id="A0A6A6X851"/>
<organism evidence="1 2">
    <name type="scientific">Melanomma pulvis-pyrius CBS 109.77</name>
    <dbReference type="NCBI Taxonomy" id="1314802"/>
    <lineage>
        <taxon>Eukaryota</taxon>
        <taxon>Fungi</taxon>
        <taxon>Dikarya</taxon>
        <taxon>Ascomycota</taxon>
        <taxon>Pezizomycotina</taxon>
        <taxon>Dothideomycetes</taxon>
        <taxon>Pleosporomycetidae</taxon>
        <taxon>Pleosporales</taxon>
        <taxon>Melanommataceae</taxon>
        <taxon>Melanomma</taxon>
    </lineage>
</organism>
<name>A0A6A6X851_9PLEO</name>
<reference evidence="1" key="1">
    <citation type="journal article" date="2020" name="Stud. Mycol.">
        <title>101 Dothideomycetes genomes: a test case for predicting lifestyles and emergence of pathogens.</title>
        <authorList>
            <person name="Haridas S."/>
            <person name="Albert R."/>
            <person name="Binder M."/>
            <person name="Bloem J."/>
            <person name="Labutti K."/>
            <person name="Salamov A."/>
            <person name="Andreopoulos B."/>
            <person name="Baker S."/>
            <person name="Barry K."/>
            <person name="Bills G."/>
            <person name="Bluhm B."/>
            <person name="Cannon C."/>
            <person name="Castanera R."/>
            <person name="Culley D."/>
            <person name="Daum C."/>
            <person name="Ezra D."/>
            <person name="Gonzalez J."/>
            <person name="Henrissat B."/>
            <person name="Kuo A."/>
            <person name="Liang C."/>
            <person name="Lipzen A."/>
            <person name="Lutzoni F."/>
            <person name="Magnuson J."/>
            <person name="Mondo S."/>
            <person name="Nolan M."/>
            <person name="Ohm R."/>
            <person name="Pangilinan J."/>
            <person name="Park H.-J."/>
            <person name="Ramirez L."/>
            <person name="Alfaro M."/>
            <person name="Sun H."/>
            <person name="Tritt A."/>
            <person name="Yoshinaga Y."/>
            <person name="Zwiers L.-H."/>
            <person name="Turgeon B."/>
            <person name="Goodwin S."/>
            <person name="Spatafora J."/>
            <person name="Crous P."/>
            <person name="Grigoriev I."/>
        </authorList>
    </citation>
    <scope>NUCLEOTIDE SEQUENCE</scope>
    <source>
        <strain evidence="1">CBS 109.77</strain>
    </source>
</reference>
<keyword evidence="2" id="KW-1185">Reference proteome</keyword>
<accession>A0A6A6X851</accession>
<gene>
    <name evidence="1" type="ORF">K505DRAFT_200028</name>
</gene>